<dbReference type="GeneID" id="94828925"/>
<feature type="region of interest" description="Disordered" evidence="3">
    <location>
        <begin position="186"/>
        <end position="217"/>
    </location>
</feature>
<dbReference type="VEuPathDB" id="TrichDB:TRFO_08333"/>
<name>A0A1J4JQ82_9EUKA</name>
<keyword evidence="1 2" id="KW-0694">RNA-binding</keyword>
<dbReference type="GO" id="GO:0003723">
    <property type="term" value="F:RNA binding"/>
    <property type="evidence" value="ECO:0007669"/>
    <property type="project" value="UniProtKB-UniRule"/>
</dbReference>
<feature type="compositionally biased region" description="Basic and acidic residues" evidence="3">
    <location>
        <begin position="204"/>
        <end position="217"/>
    </location>
</feature>
<evidence type="ECO:0000259" key="4">
    <source>
        <dbReference type="PROSITE" id="PS50102"/>
    </source>
</evidence>
<keyword evidence="6" id="KW-1185">Reference proteome</keyword>
<organism evidence="5 6">
    <name type="scientific">Tritrichomonas foetus</name>
    <dbReference type="NCBI Taxonomy" id="1144522"/>
    <lineage>
        <taxon>Eukaryota</taxon>
        <taxon>Metamonada</taxon>
        <taxon>Parabasalia</taxon>
        <taxon>Tritrichomonadida</taxon>
        <taxon>Tritrichomonadidae</taxon>
        <taxon>Tritrichomonas</taxon>
    </lineage>
</organism>
<dbReference type="InterPro" id="IPR000504">
    <property type="entry name" value="RRM_dom"/>
</dbReference>
<dbReference type="OrthoDB" id="439808at2759"/>
<dbReference type="Pfam" id="PF00076">
    <property type="entry name" value="RRM_1"/>
    <property type="match status" value="1"/>
</dbReference>
<proteinExistence type="predicted"/>
<accession>A0A1J4JQ82</accession>
<gene>
    <name evidence="5" type="ORF">TRFO_08333</name>
</gene>
<comment type="caution">
    <text evidence="5">The sequence shown here is derived from an EMBL/GenBank/DDBJ whole genome shotgun (WGS) entry which is preliminary data.</text>
</comment>
<dbReference type="InterPro" id="IPR035979">
    <property type="entry name" value="RBD_domain_sf"/>
</dbReference>
<reference evidence="5" key="1">
    <citation type="submission" date="2016-10" db="EMBL/GenBank/DDBJ databases">
        <authorList>
            <person name="Benchimol M."/>
            <person name="Almeida L.G."/>
            <person name="Vasconcelos A.T."/>
            <person name="Perreira-Neves A."/>
            <person name="Rosa I.A."/>
            <person name="Tasca T."/>
            <person name="Bogo M.R."/>
            <person name="de Souza W."/>
        </authorList>
    </citation>
    <scope>NUCLEOTIDE SEQUENCE [LARGE SCALE GENOMIC DNA]</scope>
    <source>
        <strain evidence="5">K</strain>
    </source>
</reference>
<dbReference type="AlphaFoldDB" id="A0A1J4JQ82"/>
<evidence type="ECO:0000256" key="1">
    <source>
        <dbReference type="ARBA" id="ARBA00022884"/>
    </source>
</evidence>
<dbReference type="PROSITE" id="PS50102">
    <property type="entry name" value="RRM"/>
    <property type="match status" value="1"/>
</dbReference>
<dbReference type="PANTHER" id="PTHR23189">
    <property type="entry name" value="RNA RECOGNITION MOTIF-CONTAINING"/>
    <property type="match status" value="1"/>
</dbReference>
<dbReference type="EMBL" id="MLAK01000993">
    <property type="protein sequence ID" value="OHS99685.1"/>
    <property type="molecule type" value="Genomic_DNA"/>
</dbReference>
<feature type="compositionally biased region" description="Basic and acidic residues" evidence="3">
    <location>
        <begin position="98"/>
        <end position="113"/>
    </location>
</feature>
<feature type="domain" description="RRM" evidence="4">
    <location>
        <begin position="7"/>
        <end position="83"/>
    </location>
</feature>
<protein>
    <recommendedName>
        <fullName evidence="4">RRM domain-containing protein</fullName>
    </recommendedName>
</protein>
<evidence type="ECO:0000256" key="2">
    <source>
        <dbReference type="PROSITE-ProRule" id="PRU00176"/>
    </source>
</evidence>
<dbReference type="RefSeq" id="XP_068352822.1">
    <property type="nucleotide sequence ID" value="XM_068494221.1"/>
</dbReference>
<dbReference type="SUPFAM" id="SSF54928">
    <property type="entry name" value="RNA-binding domain, RBD"/>
    <property type="match status" value="1"/>
</dbReference>
<dbReference type="CDD" id="cd00590">
    <property type="entry name" value="RRM_SF"/>
    <property type="match status" value="1"/>
</dbReference>
<evidence type="ECO:0000313" key="5">
    <source>
        <dbReference type="EMBL" id="OHS99685.1"/>
    </source>
</evidence>
<dbReference type="SMART" id="SM00360">
    <property type="entry name" value="RRM"/>
    <property type="match status" value="1"/>
</dbReference>
<feature type="region of interest" description="Disordered" evidence="3">
    <location>
        <begin position="79"/>
        <end position="120"/>
    </location>
</feature>
<evidence type="ECO:0000256" key="3">
    <source>
        <dbReference type="SAM" id="MobiDB-lite"/>
    </source>
</evidence>
<sequence length="217" mass="25599">MSNEPQRSLFISNLPYKFKSEELHDKFSPYGSIERIDIPNYHGPLKAIAFIHYYEVEDAIAAMNGLNGESFQGHPMTIQYSTKEIPERKPIKRKPKRFQRDRDPPRNYRKDRNAPLNPSLQYIQGPQLSQMVDPYSNIPMQMPQTMMVMNVPQTIPMTAMPIQMMPVQQPIIQQMPMTMPMQMMPVQQQNAYQTQPRRNRPRDRRGFDDDKSSRHRY</sequence>
<dbReference type="Proteomes" id="UP000179807">
    <property type="component" value="Unassembled WGS sequence"/>
</dbReference>
<evidence type="ECO:0000313" key="6">
    <source>
        <dbReference type="Proteomes" id="UP000179807"/>
    </source>
</evidence>
<dbReference type="InterPro" id="IPR012677">
    <property type="entry name" value="Nucleotide-bd_a/b_plait_sf"/>
</dbReference>
<dbReference type="Gene3D" id="3.30.70.330">
    <property type="match status" value="1"/>
</dbReference>